<evidence type="ECO:0000256" key="1">
    <source>
        <dbReference type="SAM" id="MobiDB-lite"/>
    </source>
</evidence>
<dbReference type="HOGENOM" id="CLU_059422_0_0_1"/>
<feature type="compositionally biased region" description="Low complexity" evidence="1">
    <location>
        <begin position="77"/>
        <end position="89"/>
    </location>
</feature>
<dbReference type="OrthoDB" id="2507162at2759"/>
<dbReference type="EMBL" id="DS178269">
    <property type="protein sequence ID" value="EHS64645.1"/>
    <property type="molecule type" value="Genomic_DNA"/>
</dbReference>
<keyword evidence="3" id="KW-1185">Reference proteome</keyword>
<feature type="compositionally biased region" description="Polar residues" evidence="1">
    <location>
        <begin position="35"/>
        <end position="56"/>
    </location>
</feature>
<dbReference type="InParanoid" id="H6QQ44"/>
<proteinExistence type="predicted"/>
<organism evidence="2 3">
    <name type="scientific">Puccinia graminis f. sp. tritici (strain CRL 75-36-700-3 / race SCCL)</name>
    <name type="common">Black stem rust fungus</name>
    <dbReference type="NCBI Taxonomy" id="418459"/>
    <lineage>
        <taxon>Eukaryota</taxon>
        <taxon>Fungi</taxon>
        <taxon>Dikarya</taxon>
        <taxon>Basidiomycota</taxon>
        <taxon>Pucciniomycotina</taxon>
        <taxon>Pucciniomycetes</taxon>
        <taxon>Pucciniales</taxon>
        <taxon>Pucciniaceae</taxon>
        <taxon>Puccinia</taxon>
    </lineage>
</organism>
<dbReference type="STRING" id="418459.H6QQ44"/>
<dbReference type="AlphaFoldDB" id="H6QQ44"/>
<name>H6QQ44_PUCGT</name>
<gene>
    <name evidence="2" type="ORF">PGTG_20996</name>
</gene>
<evidence type="ECO:0000313" key="3">
    <source>
        <dbReference type="Proteomes" id="UP000008783"/>
    </source>
</evidence>
<dbReference type="eggNOG" id="ENOG502SP2I">
    <property type="taxonomic scope" value="Eukaryota"/>
</dbReference>
<dbReference type="RefSeq" id="XP_003890351.1">
    <property type="nucleotide sequence ID" value="XM_003890302.1"/>
</dbReference>
<feature type="region of interest" description="Disordered" evidence="1">
    <location>
        <begin position="35"/>
        <end position="116"/>
    </location>
</feature>
<dbReference type="GeneID" id="13542785"/>
<dbReference type="KEGG" id="pgr:PGTG_20996"/>
<dbReference type="VEuPathDB" id="FungiDB:PGTG_20996"/>
<reference evidence="3" key="1">
    <citation type="journal article" date="2011" name="Proc. Natl. Acad. Sci. U.S.A.">
        <title>Obligate biotrophy features unraveled by the genomic analysis of rust fungi.</title>
        <authorList>
            <person name="Duplessis S."/>
            <person name="Cuomo C.A."/>
            <person name="Lin Y.-C."/>
            <person name="Aerts A."/>
            <person name="Tisserant E."/>
            <person name="Veneault-Fourrey C."/>
            <person name="Joly D.L."/>
            <person name="Hacquard S."/>
            <person name="Amselem J."/>
            <person name="Cantarel B.L."/>
            <person name="Chiu R."/>
            <person name="Coutinho P.M."/>
            <person name="Feau N."/>
            <person name="Field M."/>
            <person name="Frey P."/>
            <person name="Gelhaye E."/>
            <person name="Goldberg J."/>
            <person name="Grabherr M.G."/>
            <person name="Kodira C.D."/>
            <person name="Kohler A."/>
            <person name="Kuees U."/>
            <person name="Lindquist E.A."/>
            <person name="Lucas S.M."/>
            <person name="Mago R."/>
            <person name="Mauceli E."/>
            <person name="Morin E."/>
            <person name="Murat C."/>
            <person name="Pangilinan J.L."/>
            <person name="Park R."/>
            <person name="Pearson M."/>
            <person name="Quesneville H."/>
            <person name="Rouhier N."/>
            <person name="Sakthikumar S."/>
            <person name="Salamov A.A."/>
            <person name="Schmutz J."/>
            <person name="Selles B."/>
            <person name="Shapiro H."/>
            <person name="Tanguay P."/>
            <person name="Tuskan G.A."/>
            <person name="Henrissat B."/>
            <person name="Van de Peer Y."/>
            <person name="Rouze P."/>
            <person name="Ellis J.G."/>
            <person name="Dodds P.N."/>
            <person name="Schein J.E."/>
            <person name="Zhong S."/>
            <person name="Hamelin R.C."/>
            <person name="Grigoriev I.V."/>
            <person name="Szabo L.J."/>
            <person name="Martin F."/>
        </authorList>
    </citation>
    <scope>NUCLEOTIDE SEQUENCE [LARGE SCALE GENOMIC DNA]</scope>
    <source>
        <strain evidence="3">CRL 75-36-700-3 / race SCCL</strain>
    </source>
</reference>
<feature type="compositionally biased region" description="Low complexity" evidence="1">
    <location>
        <begin position="106"/>
        <end position="116"/>
    </location>
</feature>
<accession>H6QQ44</accession>
<dbReference type="Proteomes" id="UP000008783">
    <property type="component" value="Unassembled WGS sequence"/>
</dbReference>
<protein>
    <submittedName>
        <fullName evidence="2">Uncharacterized protein</fullName>
    </submittedName>
</protein>
<evidence type="ECO:0000313" key="2">
    <source>
        <dbReference type="EMBL" id="EHS64645.1"/>
    </source>
</evidence>
<sequence length="372" mass="42048">MDASMLAQLQAGLAQRDQLIAQLLEKVSAIELQTKATNANPSPEGSNKVPTNSGKPQTKSGATQKKSKKAGKKKAQDPPAAKPQASSKPPTNLGSSKKTPVKQRARSATPASASKKSPLQMEAFYVHIKVLWGLVKKRAVPSTPSADQVSSFYQRFSSTDQINSAIKQGPRLVALDTIQTLKEARQERTKLGKHMMHISDFNIRYVHTSLSQLGLSAWIPNLDEQPDSLYNEAHKICAIRTFRQLVVGGAYKYMNINNVYVDDFDLLKQAYDHYVHYLLANVLKKEKKEQGKHKNDEERKVLQTARERLRDKRYKFAINNNFPKRYTTIIKSIQAHSDDEYYPSKNVYIVKKLPFRSRAANIFFTRLDDVMK</sequence>